<accession>A0A921RQL1</accession>
<name>A0A921RQL1_SORBI</name>
<feature type="region of interest" description="Disordered" evidence="1">
    <location>
        <begin position="148"/>
        <end position="196"/>
    </location>
</feature>
<dbReference type="Proteomes" id="UP000807115">
    <property type="component" value="Chromosome 2"/>
</dbReference>
<evidence type="ECO:0000256" key="1">
    <source>
        <dbReference type="SAM" id="MobiDB-lite"/>
    </source>
</evidence>
<organism evidence="3 4">
    <name type="scientific">Sorghum bicolor</name>
    <name type="common">Sorghum</name>
    <name type="synonym">Sorghum vulgare</name>
    <dbReference type="NCBI Taxonomy" id="4558"/>
    <lineage>
        <taxon>Eukaryota</taxon>
        <taxon>Viridiplantae</taxon>
        <taxon>Streptophyta</taxon>
        <taxon>Embryophyta</taxon>
        <taxon>Tracheophyta</taxon>
        <taxon>Spermatophyta</taxon>
        <taxon>Magnoliopsida</taxon>
        <taxon>Liliopsida</taxon>
        <taxon>Poales</taxon>
        <taxon>Poaceae</taxon>
        <taxon>PACMAD clade</taxon>
        <taxon>Panicoideae</taxon>
        <taxon>Andropogonodae</taxon>
        <taxon>Andropogoneae</taxon>
        <taxon>Sorghinae</taxon>
        <taxon>Sorghum</taxon>
    </lineage>
</organism>
<feature type="signal peptide" evidence="2">
    <location>
        <begin position="1"/>
        <end position="17"/>
    </location>
</feature>
<reference evidence="3" key="1">
    <citation type="journal article" date="2019" name="BMC Genomics">
        <title>A new reference genome for Sorghum bicolor reveals high levels of sequence similarity between sweet and grain genotypes: implications for the genetics of sugar metabolism.</title>
        <authorList>
            <person name="Cooper E.A."/>
            <person name="Brenton Z.W."/>
            <person name="Flinn B.S."/>
            <person name="Jenkins J."/>
            <person name="Shu S."/>
            <person name="Flowers D."/>
            <person name="Luo F."/>
            <person name="Wang Y."/>
            <person name="Xia P."/>
            <person name="Barry K."/>
            <person name="Daum C."/>
            <person name="Lipzen A."/>
            <person name="Yoshinaga Y."/>
            <person name="Schmutz J."/>
            <person name="Saski C."/>
            <person name="Vermerris W."/>
            <person name="Kresovich S."/>
        </authorList>
    </citation>
    <scope>NUCLEOTIDE SEQUENCE</scope>
</reference>
<feature type="compositionally biased region" description="Low complexity" evidence="1">
    <location>
        <begin position="76"/>
        <end position="86"/>
    </location>
</feature>
<gene>
    <name evidence="3" type="ORF">BDA96_02G265500</name>
</gene>
<evidence type="ECO:0000313" key="4">
    <source>
        <dbReference type="Proteomes" id="UP000807115"/>
    </source>
</evidence>
<comment type="caution">
    <text evidence="3">The sequence shown here is derived from an EMBL/GenBank/DDBJ whole genome shotgun (WGS) entry which is preliminary data.</text>
</comment>
<feature type="region of interest" description="Disordered" evidence="1">
    <location>
        <begin position="69"/>
        <end position="107"/>
    </location>
</feature>
<evidence type="ECO:0000256" key="2">
    <source>
        <dbReference type="SAM" id="SignalP"/>
    </source>
</evidence>
<dbReference type="EMBL" id="CM027681">
    <property type="protein sequence ID" value="KAG0544321.1"/>
    <property type="molecule type" value="Genomic_DNA"/>
</dbReference>
<protein>
    <submittedName>
        <fullName evidence="3">Uncharacterized protein</fullName>
    </submittedName>
</protein>
<keyword evidence="2" id="KW-0732">Signal</keyword>
<proteinExistence type="predicted"/>
<feature type="chain" id="PRO_5037042057" evidence="2">
    <location>
        <begin position="18"/>
        <end position="223"/>
    </location>
</feature>
<dbReference type="AlphaFoldDB" id="A0A921RQL1"/>
<evidence type="ECO:0000313" key="3">
    <source>
        <dbReference type="EMBL" id="KAG0544321.1"/>
    </source>
</evidence>
<reference evidence="3" key="2">
    <citation type="submission" date="2020-10" db="EMBL/GenBank/DDBJ databases">
        <authorList>
            <person name="Cooper E.A."/>
            <person name="Brenton Z.W."/>
            <person name="Flinn B.S."/>
            <person name="Jenkins J."/>
            <person name="Shu S."/>
            <person name="Flowers D."/>
            <person name="Luo F."/>
            <person name="Wang Y."/>
            <person name="Xia P."/>
            <person name="Barry K."/>
            <person name="Daum C."/>
            <person name="Lipzen A."/>
            <person name="Yoshinaga Y."/>
            <person name="Schmutz J."/>
            <person name="Saski C."/>
            <person name="Vermerris W."/>
            <person name="Kresovich S."/>
        </authorList>
    </citation>
    <scope>NUCLEOTIDE SEQUENCE</scope>
</reference>
<feature type="compositionally biased region" description="Low complexity" evidence="1">
    <location>
        <begin position="157"/>
        <end position="183"/>
    </location>
</feature>
<sequence length="223" mass="24203">MLLTFFLPCILFHFPLFFPIRIHLHLSSDGTDNQETFASTSQYTAYLLSHSMHPQDARILLPGCQTHHASTRRVGSSPLLPQSSPPVNQSKLHPRPAPFTNKSHCSSPHACRACRILVRAFRASLDGAAAATAGLFLLGLGLHGRRGRLPRLPPRTPHAAPAHATRTRAPTRAAPARGTPARAARTHAPKLAPPSPKEETLALIPYCKFGEDSGANPVQLPHF</sequence>